<comment type="cofactor">
    <cofactor evidence="1">
        <name>Mg(2+)</name>
        <dbReference type="ChEBI" id="CHEBI:18420"/>
    </cofactor>
</comment>
<evidence type="ECO:0000256" key="2">
    <source>
        <dbReference type="ARBA" id="ARBA00022723"/>
    </source>
</evidence>
<feature type="binding site" evidence="5">
    <location>
        <position position="142"/>
    </location>
    <ligand>
        <name>Mg(2+)</name>
        <dbReference type="ChEBI" id="CHEBI:18420"/>
    </ligand>
</feature>
<comment type="caution">
    <text evidence="7">The sequence shown here is derived from an EMBL/GenBank/DDBJ whole genome shotgun (WGS) entry which is preliminary data.</text>
</comment>
<gene>
    <name evidence="7" type="ORF">CSW41_12450</name>
</gene>
<dbReference type="InterPro" id="IPR011206">
    <property type="entry name" value="Citrate_lyase_beta/mcl1/mcl2"/>
</dbReference>
<dbReference type="GO" id="GO:0003824">
    <property type="term" value="F:catalytic activity"/>
    <property type="evidence" value="ECO:0007669"/>
    <property type="project" value="InterPro"/>
</dbReference>
<dbReference type="RefSeq" id="WP_126203674.1">
    <property type="nucleotide sequence ID" value="NZ_PELV01000411.1"/>
</dbReference>
<dbReference type="PANTHER" id="PTHR32308:SF0">
    <property type="entry name" value="HPCH_HPAI ALDOLASE_CITRATE LYASE DOMAIN-CONTAINING PROTEIN"/>
    <property type="match status" value="1"/>
</dbReference>
<dbReference type="PANTHER" id="PTHR32308">
    <property type="entry name" value="LYASE BETA SUBUNIT, PUTATIVE (AFU_ORTHOLOGUE AFUA_4G13030)-RELATED"/>
    <property type="match status" value="1"/>
</dbReference>
<dbReference type="EMBL" id="PELV01000411">
    <property type="protein sequence ID" value="RTH14303.1"/>
    <property type="molecule type" value="Genomic_DNA"/>
</dbReference>
<feature type="binding site" evidence="5">
    <location>
        <position position="115"/>
    </location>
    <ligand>
        <name>Mg(2+)</name>
        <dbReference type="ChEBI" id="CHEBI:18420"/>
    </ligand>
</feature>
<evidence type="ECO:0000259" key="6">
    <source>
        <dbReference type="Pfam" id="PF03328"/>
    </source>
</evidence>
<accession>A0A430RIL1</accession>
<dbReference type="Gene3D" id="3.20.20.60">
    <property type="entry name" value="Phosphoenolpyruvate-binding domains"/>
    <property type="match status" value="1"/>
</dbReference>
<feature type="domain" description="HpcH/HpaI aldolase/citrate lyase" evidence="6">
    <location>
        <begin position="2"/>
        <end position="211"/>
    </location>
</feature>
<dbReference type="GO" id="GO:0006107">
    <property type="term" value="P:oxaloacetate metabolic process"/>
    <property type="evidence" value="ECO:0007669"/>
    <property type="project" value="TreeGrafter"/>
</dbReference>
<evidence type="ECO:0000256" key="4">
    <source>
        <dbReference type="PIRSR" id="PIRSR015582-1"/>
    </source>
</evidence>
<evidence type="ECO:0000256" key="1">
    <source>
        <dbReference type="ARBA" id="ARBA00001946"/>
    </source>
</evidence>
<organism evidence="7 8">
    <name type="scientific">Thermus scotoductus</name>
    <dbReference type="NCBI Taxonomy" id="37636"/>
    <lineage>
        <taxon>Bacteria</taxon>
        <taxon>Thermotogati</taxon>
        <taxon>Deinococcota</taxon>
        <taxon>Deinococci</taxon>
        <taxon>Thermales</taxon>
        <taxon>Thermaceae</taxon>
        <taxon>Thermus</taxon>
    </lineage>
</organism>
<dbReference type="InterPro" id="IPR015813">
    <property type="entry name" value="Pyrv/PenolPyrv_kinase-like_dom"/>
</dbReference>
<dbReference type="InterPro" id="IPR005000">
    <property type="entry name" value="Aldolase/citrate-lyase_domain"/>
</dbReference>
<name>A0A430RIL1_THESC</name>
<dbReference type="GO" id="GO:0000287">
    <property type="term" value="F:magnesium ion binding"/>
    <property type="evidence" value="ECO:0007669"/>
    <property type="project" value="TreeGrafter"/>
</dbReference>
<keyword evidence="3 5" id="KW-0460">Magnesium</keyword>
<keyword evidence="2 5" id="KW-0479">Metal-binding</keyword>
<evidence type="ECO:0000313" key="8">
    <source>
        <dbReference type="Proteomes" id="UP000287439"/>
    </source>
</evidence>
<dbReference type="AlphaFoldDB" id="A0A430RIL1"/>
<dbReference type="InterPro" id="IPR040442">
    <property type="entry name" value="Pyrv_kinase-like_dom_sf"/>
</dbReference>
<evidence type="ECO:0000313" key="7">
    <source>
        <dbReference type="EMBL" id="RTH14303.1"/>
    </source>
</evidence>
<protein>
    <recommendedName>
        <fullName evidence="6">HpcH/HpaI aldolase/citrate lyase domain-containing protein</fullName>
    </recommendedName>
</protein>
<reference evidence="7 8" key="1">
    <citation type="journal article" date="2019" name="Extremophiles">
        <title>Biogeography of thermophiles and predominance of Thermus scotoductus in domestic water heaters.</title>
        <authorList>
            <person name="Wilpiszeski R.L."/>
            <person name="Zhang Z."/>
            <person name="House C.H."/>
        </authorList>
    </citation>
    <scope>NUCLEOTIDE SEQUENCE [LARGE SCALE GENOMIC DNA]</scope>
    <source>
        <strain evidence="7 8">28_S28</strain>
    </source>
</reference>
<evidence type="ECO:0000256" key="5">
    <source>
        <dbReference type="PIRSR" id="PIRSR015582-2"/>
    </source>
</evidence>
<sequence>MRAWLFVPGHDTRKLRKALALERVRVVVDWEDGVPAEAKGLARTNTEETLNAFPGTQVYLRLNSLGTPMGQEDLEWLAAHRHLPLAGLVLAKAEEPALLWQVGEAFPWALIPLVETARGLVRSVQLAEAHPRVERLALGYLDLLANLRAHWASQGGMLAWVRAQLGVASRAAGKKGPVDGVYPWLDDPQGLEADAREARSMGFSGKFVVHPAHIPVVERAFAPGEEEEEFLRMVEEALEEARRQGQGAVRLPDGRFADPAVLAWAKGLVEEGE</sequence>
<dbReference type="PIRSF" id="PIRSF015582">
    <property type="entry name" value="Cit_lyase_B"/>
    <property type="match status" value="1"/>
</dbReference>
<feature type="binding site" evidence="4">
    <location>
        <position position="61"/>
    </location>
    <ligand>
        <name>substrate</name>
    </ligand>
</feature>
<dbReference type="Proteomes" id="UP000287439">
    <property type="component" value="Unassembled WGS sequence"/>
</dbReference>
<dbReference type="SUPFAM" id="SSF51621">
    <property type="entry name" value="Phosphoenolpyruvate/pyruvate domain"/>
    <property type="match status" value="1"/>
</dbReference>
<proteinExistence type="predicted"/>
<dbReference type="Pfam" id="PF03328">
    <property type="entry name" value="HpcH_HpaI"/>
    <property type="match status" value="1"/>
</dbReference>
<evidence type="ECO:0000256" key="3">
    <source>
        <dbReference type="ARBA" id="ARBA00022842"/>
    </source>
</evidence>
<feature type="binding site" evidence="4">
    <location>
        <position position="115"/>
    </location>
    <ligand>
        <name>substrate</name>
    </ligand>
</feature>